<organismHost>
    <name type="scientific">Homo sapiens</name>
    <name type="common">Human</name>
    <dbReference type="NCBI Taxonomy" id="9606"/>
</organismHost>
<dbReference type="Proteomes" id="UP000099675">
    <property type="component" value="Segment"/>
</dbReference>
<dbReference type="EMBL" id="HQ380895">
    <property type="protein sequence ID" value="ADV04427.1"/>
    <property type="molecule type" value="Genomic_DNA"/>
</dbReference>
<accession>E7DVQ0</accession>
<name>E7DVQ0_HCMV</name>
<reference evidence="1 2" key="1">
    <citation type="journal article" date="2011" name="Virus Res.">
        <title>Full genome sequencing and analysis of human cytomegalovirus strain JHC isolated from a Korean patient.</title>
        <authorList>
            <person name="Jung G.S."/>
            <person name="Kim Y.Y."/>
            <person name="Kim J.I."/>
            <person name="Ji G.Y."/>
            <person name="Jeon J.S."/>
            <person name="Yoon H.W."/>
            <person name="Lee G.C."/>
            <person name="Ahn J.H."/>
            <person name="Lee K.M."/>
            <person name="Lee C.H."/>
        </authorList>
    </citation>
    <scope>NUCLEOTIDE SEQUENCE [LARGE SCALE GENOMIC DNA]</scope>
    <source>
        <strain evidence="1">JHC</strain>
    </source>
</reference>
<evidence type="ECO:0000313" key="1">
    <source>
        <dbReference type="EMBL" id="ADV04427.1"/>
    </source>
</evidence>
<sequence length="148" mass="15277">MCPALAIALAAALLSNTHPGMGSSTTSAVTSPNITVTSTTSISTPNNVTSTVTTTVQTSTFTSGSTSTSASTSVATTTQKEGHLYNVNCEASYSYNQVSLNATCKVNLLNNTKNPDILSVTCYARTNCKGPFTQVGYLSAFPSDDKGK</sequence>
<organism evidence="1 2">
    <name type="scientific">Human cytomegalovirus</name>
    <name type="common">HHV-5</name>
    <name type="synonym">Human herpesvirus 5</name>
    <dbReference type="NCBI Taxonomy" id="10359"/>
    <lineage>
        <taxon>Viruses</taxon>
        <taxon>Duplodnaviria</taxon>
        <taxon>Heunggongvirae</taxon>
        <taxon>Peploviricota</taxon>
        <taxon>Herviviricetes</taxon>
        <taxon>Herpesvirales</taxon>
        <taxon>Orthoherpesviridae</taxon>
        <taxon>Betaherpesvirinae</taxon>
        <taxon>Cytomegalovirus</taxon>
        <taxon>Cytomegalovirus humanbeta5</taxon>
    </lineage>
</organism>
<protein>
    <submittedName>
        <fullName evidence="1">Membrane glycoprotein UL119</fullName>
    </submittedName>
</protein>
<evidence type="ECO:0000313" key="2">
    <source>
        <dbReference type="Proteomes" id="UP000099675"/>
    </source>
</evidence>
<proteinExistence type="predicted"/>